<keyword evidence="2" id="KW-1185">Reference proteome</keyword>
<protein>
    <submittedName>
        <fullName evidence="1">Uncharacterized protein</fullName>
    </submittedName>
</protein>
<dbReference type="Proteomes" id="UP001304300">
    <property type="component" value="Chromosome"/>
</dbReference>
<evidence type="ECO:0000313" key="2">
    <source>
        <dbReference type="Proteomes" id="UP001304300"/>
    </source>
</evidence>
<evidence type="ECO:0000313" key="1">
    <source>
        <dbReference type="EMBL" id="WOO40975.1"/>
    </source>
</evidence>
<dbReference type="KEGG" id="puo:RZN69_20340"/>
<organism evidence="1 2">
    <name type="scientific">Rubellicoccus peritrichatus</name>
    <dbReference type="NCBI Taxonomy" id="3080537"/>
    <lineage>
        <taxon>Bacteria</taxon>
        <taxon>Pseudomonadati</taxon>
        <taxon>Verrucomicrobiota</taxon>
        <taxon>Opitutia</taxon>
        <taxon>Puniceicoccales</taxon>
        <taxon>Cerasicoccaceae</taxon>
        <taxon>Rubellicoccus</taxon>
    </lineage>
</organism>
<sequence>MSYIEPIIILTGESVCLEPFTMLNWQITGGVTLDEQLYRKYVIA</sequence>
<reference evidence="1 2" key="1">
    <citation type="submission" date="2023-10" db="EMBL/GenBank/DDBJ databases">
        <title>Rubellicoccus peritrichatus gen. nov., sp. nov., isolated from an algae of coral reef tank.</title>
        <authorList>
            <person name="Luo J."/>
        </authorList>
    </citation>
    <scope>NUCLEOTIDE SEQUENCE [LARGE SCALE GENOMIC DNA]</scope>
    <source>
        <strain evidence="1 2">CR14</strain>
    </source>
</reference>
<dbReference type="RefSeq" id="WP_317833272.1">
    <property type="nucleotide sequence ID" value="NZ_CP136920.1"/>
</dbReference>
<gene>
    <name evidence="1" type="ORF">RZN69_20340</name>
</gene>
<dbReference type="EMBL" id="CP136920">
    <property type="protein sequence ID" value="WOO40975.1"/>
    <property type="molecule type" value="Genomic_DNA"/>
</dbReference>
<name>A0AAQ3LBS5_9BACT</name>
<dbReference type="AlphaFoldDB" id="A0AAQ3LBS5"/>
<proteinExistence type="predicted"/>
<accession>A0AAQ3LBS5</accession>